<organism evidence="2 3">
    <name type="scientific">Prevotella koreensis</name>
    <dbReference type="NCBI Taxonomy" id="2490854"/>
    <lineage>
        <taxon>Bacteria</taxon>
        <taxon>Pseudomonadati</taxon>
        <taxon>Bacteroidota</taxon>
        <taxon>Bacteroidia</taxon>
        <taxon>Bacteroidales</taxon>
        <taxon>Prevotellaceae</taxon>
        <taxon>Prevotella</taxon>
    </lineage>
</organism>
<keyword evidence="1" id="KW-0732">Signal</keyword>
<dbReference type="AlphaFoldDB" id="A0A432LGX7"/>
<feature type="chain" id="PRO_5019152777" description="Lipoprotein" evidence="1">
    <location>
        <begin position="29"/>
        <end position="187"/>
    </location>
</feature>
<evidence type="ECO:0000256" key="1">
    <source>
        <dbReference type="SAM" id="SignalP"/>
    </source>
</evidence>
<protein>
    <recommendedName>
        <fullName evidence="4">Lipoprotein</fullName>
    </recommendedName>
</protein>
<name>A0A432LGX7_9BACT</name>
<evidence type="ECO:0000313" key="3">
    <source>
        <dbReference type="Proteomes" id="UP000278983"/>
    </source>
</evidence>
<comment type="caution">
    <text evidence="2">The sequence shown here is derived from an EMBL/GenBank/DDBJ whole genome shotgun (WGS) entry which is preliminary data.</text>
</comment>
<feature type="signal peptide" evidence="1">
    <location>
        <begin position="1"/>
        <end position="28"/>
    </location>
</feature>
<evidence type="ECO:0008006" key="4">
    <source>
        <dbReference type="Google" id="ProtNLM"/>
    </source>
</evidence>
<dbReference type="RefSeq" id="WP_126677489.1">
    <property type="nucleotide sequence ID" value="NZ_RYYU01000001.1"/>
</dbReference>
<dbReference type="OrthoDB" id="1082852at2"/>
<accession>A0A432LGX7</accession>
<reference evidence="2 3" key="1">
    <citation type="submission" date="2018-12" db="EMBL/GenBank/DDBJ databases">
        <title>Genome sequencing of Prevotella sp. KCOM 3155 (= JS262).</title>
        <authorList>
            <person name="Kook J.-K."/>
            <person name="Park S.-N."/>
            <person name="Lim Y.K."/>
        </authorList>
    </citation>
    <scope>NUCLEOTIDE SEQUENCE [LARGE SCALE GENOMIC DNA]</scope>
    <source>
        <strain evidence="2 3">KCOM 3155</strain>
    </source>
</reference>
<dbReference type="EMBL" id="RYYU01000001">
    <property type="protein sequence ID" value="RUL58385.1"/>
    <property type="molecule type" value="Genomic_DNA"/>
</dbReference>
<sequence length="187" mass="20786">MSKKLFFTSAAKAAFALAAAVMMSAAFTSCSKDSDDDNGSLPTPKAQTVTLDGVEKPILKAEYEDKADGDYILYLYLSTNHKEKVNFELNKDLHITGKPINLTKKEKKHDGKWYWAVLYYKPDNTKFIRTFGNPDAPEIPVFTTGTLTMSGLPTAIINIKLENGRVKGSDDKEHTFTLSYNGTMTKN</sequence>
<gene>
    <name evidence="2" type="ORF">EHV08_00430</name>
</gene>
<dbReference type="PROSITE" id="PS51257">
    <property type="entry name" value="PROKAR_LIPOPROTEIN"/>
    <property type="match status" value="1"/>
</dbReference>
<evidence type="ECO:0000313" key="2">
    <source>
        <dbReference type="EMBL" id="RUL58385.1"/>
    </source>
</evidence>
<dbReference type="Proteomes" id="UP000278983">
    <property type="component" value="Unassembled WGS sequence"/>
</dbReference>
<keyword evidence="3" id="KW-1185">Reference proteome</keyword>
<proteinExistence type="predicted"/>